<keyword evidence="2" id="KW-1185">Reference proteome</keyword>
<accession>A0A0L0BKY5</accession>
<dbReference type="AlphaFoldDB" id="A0A0L0BKY5"/>
<protein>
    <submittedName>
        <fullName evidence="1">Uncharacterized protein</fullName>
    </submittedName>
</protein>
<gene>
    <name evidence="1" type="ORF">FF38_07712</name>
</gene>
<reference evidence="1 2" key="1">
    <citation type="journal article" date="2015" name="Nat. Commun.">
        <title>Lucilia cuprina genome unlocks parasitic fly biology to underpin future interventions.</title>
        <authorList>
            <person name="Anstead C.A."/>
            <person name="Korhonen P.K."/>
            <person name="Young N.D."/>
            <person name="Hall R.S."/>
            <person name="Jex A.R."/>
            <person name="Murali S.C."/>
            <person name="Hughes D.S."/>
            <person name="Lee S.F."/>
            <person name="Perry T."/>
            <person name="Stroehlein A.J."/>
            <person name="Ansell B.R."/>
            <person name="Breugelmans B."/>
            <person name="Hofmann A."/>
            <person name="Qu J."/>
            <person name="Dugan S."/>
            <person name="Lee S.L."/>
            <person name="Chao H."/>
            <person name="Dinh H."/>
            <person name="Han Y."/>
            <person name="Doddapaneni H.V."/>
            <person name="Worley K.C."/>
            <person name="Muzny D.M."/>
            <person name="Ioannidis P."/>
            <person name="Waterhouse R.M."/>
            <person name="Zdobnov E.M."/>
            <person name="James P.J."/>
            <person name="Bagnall N.H."/>
            <person name="Kotze A.C."/>
            <person name="Gibbs R.A."/>
            <person name="Richards S."/>
            <person name="Batterham P."/>
            <person name="Gasser R.B."/>
        </authorList>
    </citation>
    <scope>NUCLEOTIDE SEQUENCE [LARGE SCALE GENOMIC DNA]</scope>
    <source>
        <strain evidence="1 2">LS</strain>
        <tissue evidence="1">Full body</tissue>
    </source>
</reference>
<proteinExistence type="predicted"/>
<sequence length="255" mass="26989">MSDVDDDFNFLNCQWDVMIITSGAEFLMSINTFDSSTLVCLPLPPESPVLACSLCRPLEPVEIAVTTAVPGAGICVTLGGICDDDAVVACVDDAVVVVVDDGVAVFAFVVAVVNVADAGDDDDRFPVRVYDVNADVAVDVAVDVVVDVALASSSLDSCGRCILRLDNVDTVGGGGGAICAASYPKVEKRGGGGDTIDMLSRERAFELRPISSNLDSLDWQYVKLVAGLGNSFELYLYNFLESKPQDTSAHHLCFF</sequence>
<organism evidence="1 2">
    <name type="scientific">Lucilia cuprina</name>
    <name type="common">Green bottle fly</name>
    <name type="synonym">Australian sheep blowfly</name>
    <dbReference type="NCBI Taxonomy" id="7375"/>
    <lineage>
        <taxon>Eukaryota</taxon>
        <taxon>Metazoa</taxon>
        <taxon>Ecdysozoa</taxon>
        <taxon>Arthropoda</taxon>
        <taxon>Hexapoda</taxon>
        <taxon>Insecta</taxon>
        <taxon>Pterygota</taxon>
        <taxon>Neoptera</taxon>
        <taxon>Endopterygota</taxon>
        <taxon>Diptera</taxon>
        <taxon>Brachycera</taxon>
        <taxon>Muscomorpha</taxon>
        <taxon>Oestroidea</taxon>
        <taxon>Calliphoridae</taxon>
        <taxon>Luciliinae</taxon>
        <taxon>Lucilia</taxon>
    </lineage>
</organism>
<comment type="caution">
    <text evidence="1">The sequence shown here is derived from an EMBL/GenBank/DDBJ whole genome shotgun (WGS) entry which is preliminary data.</text>
</comment>
<evidence type="ECO:0000313" key="1">
    <source>
        <dbReference type="EMBL" id="KNC20707.1"/>
    </source>
</evidence>
<dbReference type="Proteomes" id="UP000037069">
    <property type="component" value="Unassembled WGS sequence"/>
</dbReference>
<evidence type="ECO:0000313" key="2">
    <source>
        <dbReference type="Proteomes" id="UP000037069"/>
    </source>
</evidence>
<dbReference type="EMBL" id="JRES01001705">
    <property type="protein sequence ID" value="KNC20707.1"/>
    <property type="molecule type" value="Genomic_DNA"/>
</dbReference>
<name>A0A0L0BKY5_LUCCU</name>